<dbReference type="RefSeq" id="XP_030378880.1">
    <property type="nucleotide sequence ID" value="XM_030523020.1"/>
</dbReference>
<dbReference type="GeneID" id="115627368"/>
<keyword evidence="3" id="KW-1185">Reference proteome</keyword>
<accession>A0A6J2TTH7</accession>
<evidence type="ECO:0000256" key="1">
    <source>
        <dbReference type="SAM" id="MobiDB-lite"/>
    </source>
</evidence>
<feature type="chain" id="PRO_5026851248" evidence="2">
    <location>
        <begin position="26"/>
        <end position="127"/>
    </location>
</feature>
<sequence>MYYKGAIVVAMQLCLFFCCLLLGGSVPHKSPMASKLILSSDQEPEPMTYQFITEYWPTMLGANYYIKPGNVVGSFSVDSGTLHFRQEDASKPMKHLSSKHNILFVASPKDQPEQPKPQQSEQKGKGV</sequence>
<evidence type="ECO:0000313" key="3">
    <source>
        <dbReference type="Proteomes" id="UP000504634"/>
    </source>
</evidence>
<feature type="region of interest" description="Disordered" evidence="1">
    <location>
        <begin position="106"/>
        <end position="127"/>
    </location>
</feature>
<reference evidence="4" key="1">
    <citation type="submission" date="2025-08" db="UniProtKB">
        <authorList>
            <consortium name="RefSeq"/>
        </authorList>
    </citation>
    <scope>IDENTIFICATION</scope>
    <source>
        <strain evidence="4">11010-0011.00</strain>
        <tissue evidence="4">Whole body</tissue>
    </source>
</reference>
<keyword evidence="2" id="KW-0732">Signal</keyword>
<dbReference type="OrthoDB" id="7882699at2759"/>
<proteinExistence type="predicted"/>
<evidence type="ECO:0000313" key="4">
    <source>
        <dbReference type="RefSeq" id="XP_030378880.1"/>
    </source>
</evidence>
<evidence type="ECO:0000256" key="2">
    <source>
        <dbReference type="SAM" id="SignalP"/>
    </source>
</evidence>
<dbReference type="Proteomes" id="UP000504634">
    <property type="component" value="Unplaced"/>
</dbReference>
<protein>
    <submittedName>
        <fullName evidence="4">Uncharacterized protein LOC115627368</fullName>
    </submittedName>
</protein>
<organism evidence="3 4">
    <name type="scientific">Drosophila lebanonensis</name>
    <name type="common">Fruit fly</name>
    <name type="synonym">Scaptodrosophila lebanonensis</name>
    <dbReference type="NCBI Taxonomy" id="7225"/>
    <lineage>
        <taxon>Eukaryota</taxon>
        <taxon>Metazoa</taxon>
        <taxon>Ecdysozoa</taxon>
        <taxon>Arthropoda</taxon>
        <taxon>Hexapoda</taxon>
        <taxon>Insecta</taxon>
        <taxon>Pterygota</taxon>
        <taxon>Neoptera</taxon>
        <taxon>Endopterygota</taxon>
        <taxon>Diptera</taxon>
        <taxon>Brachycera</taxon>
        <taxon>Muscomorpha</taxon>
        <taxon>Ephydroidea</taxon>
        <taxon>Drosophilidae</taxon>
        <taxon>Scaptodrosophila</taxon>
    </lineage>
</organism>
<name>A0A6J2TTH7_DROLE</name>
<gene>
    <name evidence="4" type="primary">LOC115627368</name>
</gene>
<dbReference type="AlphaFoldDB" id="A0A6J2TTH7"/>
<feature type="signal peptide" evidence="2">
    <location>
        <begin position="1"/>
        <end position="25"/>
    </location>
</feature>